<comment type="caution">
    <text evidence="2">The sequence shown here is derived from an EMBL/GenBank/DDBJ whole genome shotgun (WGS) entry which is preliminary data.</text>
</comment>
<dbReference type="AlphaFoldDB" id="A0A7K1LAE1"/>
<protein>
    <submittedName>
        <fullName evidence="2">Uncharacterized protein</fullName>
    </submittedName>
</protein>
<name>A0A7K1LAE1_9ACTN</name>
<proteinExistence type="predicted"/>
<reference evidence="2 3" key="1">
    <citation type="submission" date="2019-11" db="EMBL/GenBank/DDBJ databases">
        <authorList>
            <person name="Cao P."/>
        </authorList>
    </citation>
    <scope>NUCLEOTIDE SEQUENCE [LARGE SCALE GENOMIC DNA]</scope>
    <source>
        <strain evidence="2 3">NEAU-AAG5</strain>
    </source>
</reference>
<dbReference type="Proteomes" id="UP000432015">
    <property type="component" value="Unassembled WGS sequence"/>
</dbReference>
<keyword evidence="3" id="KW-1185">Reference proteome</keyword>
<evidence type="ECO:0000313" key="2">
    <source>
        <dbReference type="EMBL" id="MUN41389.1"/>
    </source>
</evidence>
<evidence type="ECO:0000313" key="3">
    <source>
        <dbReference type="Proteomes" id="UP000432015"/>
    </source>
</evidence>
<evidence type="ECO:0000256" key="1">
    <source>
        <dbReference type="SAM" id="Coils"/>
    </source>
</evidence>
<accession>A0A7K1LAE1</accession>
<organism evidence="2 3">
    <name type="scientific">Actinomadura litoris</name>
    <dbReference type="NCBI Taxonomy" id="2678616"/>
    <lineage>
        <taxon>Bacteria</taxon>
        <taxon>Bacillati</taxon>
        <taxon>Actinomycetota</taxon>
        <taxon>Actinomycetes</taxon>
        <taxon>Streptosporangiales</taxon>
        <taxon>Thermomonosporaceae</taxon>
        <taxon>Actinomadura</taxon>
    </lineage>
</organism>
<sequence length="275" mass="30374">MNTTAAAQQAGVTTATIRAWCRRNVIAALKVTGRWVIDAASLAHRIQIGRTHVADRYTVQTVDKEHLGRVATFHRVVRTDGTEPGWRGDARLIDHIYADRARAEAVAEFLNRTPDCYRLELRQAGRTFSSSGGWRWVVTGGRDGDPHRVSARIDVGWQPPATSSSTTAIGHVIGLTLTHDKGAEKRIAEHAEKQAIAAAEQEVRQAREAQLAELRRQKGQLATPRQVDYILDLLEQRRISGEGGGFYLGPADRAAIEEMSKNEASVYITSLKGEY</sequence>
<dbReference type="EMBL" id="WOFH01000014">
    <property type="protein sequence ID" value="MUN41389.1"/>
    <property type="molecule type" value="Genomic_DNA"/>
</dbReference>
<dbReference type="RefSeq" id="WP_156220561.1">
    <property type="nucleotide sequence ID" value="NZ_WOFH01000014.1"/>
</dbReference>
<gene>
    <name evidence="2" type="ORF">GNZ18_33065</name>
</gene>
<keyword evidence="1" id="KW-0175">Coiled coil</keyword>
<feature type="coiled-coil region" evidence="1">
    <location>
        <begin position="189"/>
        <end position="217"/>
    </location>
</feature>